<dbReference type="Gene3D" id="3.30.2030.10">
    <property type="entry name" value="YwmB-like"/>
    <property type="match status" value="1"/>
</dbReference>
<dbReference type="AlphaFoldDB" id="A0A0M0G083"/>
<dbReference type="EMBL" id="LGUE01000008">
    <property type="protein sequence ID" value="KON82982.1"/>
    <property type="molecule type" value="Genomic_DNA"/>
</dbReference>
<evidence type="ECO:0000313" key="2">
    <source>
        <dbReference type="Proteomes" id="UP000037405"/>
    </source>
</evidence>
<dbReference type="InterPro" id="IPR014794">
    <property type="entry name" value="DUF1779"/>
</dbReference>
<dbReference type="InterPro" id="IPR036209">
    <property type="entry name" value="YwmB-like_sf"/>
</dbReference>
<dbReference type="OrthoDB" id="2374820at2"/>
<dbReference type="PATRIC" id="fig|189381.12.peg.3367"/>
<sequence>MRNFYIFVIFFIIIGFLYVSNGNNTIEAKRFTDIEKLDLAVERAGGEVNEWSLYARENASSFTQEGFAKHSELIQEKFSGFKWVTKKSKEETVVTGHRKTSHGTETIKILHTLTNGQSQSYTMYELRGSQTTWGESAKAYIKSEYIPNTDEIFTDKPLIFSCIKGKFSDTLEEVLSNQAVEMMDTLDANELESLKEEEFHSISAYSEQLSRTIQTKQHQDMNIQLGLRKSGMGAETTFVIGTPILIIEY</sequence>
<evidence type="ECO:0000313" key="1">
    <source>
        <dbReference type="EMBL" id="KON82982.1"/>
    </source>
</evidence>
<name>A0A0M0G083_9BACI</name>
<dbReference type="Gene3D" id="3.30.360.40">
    <property type="entry name" value="YwmB-like"/>
    <property type="match status" value="1"/>
</dbReference>
<keyword evidence="2" id="KW-1185">Reference proteome</keyword>
<evidence type="ECO:0008006" key="3">
    <source>
        <dbReference type="Google" id="ProtNLM"/>
    </source>
</evidence>
<accession>A0A0M0G083</accession>
<gene>
    <name evidence="1" type="ORF">AF331_19265</name>
</gene>
<protein>
    <recommendedName>
        <fullName evidence="3">TATA-box binding protein</fullName>
    </recommendedName>
</protein>
<organism evidence="1 2">
    <name type="scientific">Rossellomorea marisflavi</name>
    <dbReference type="NCBI Taxonomy" id="189381"/>
    <lineage>
        <taxon>Bacteria</taxon>
        <taxon>Bacillati</taxon>
        <taxon>Bacillota</taxon>
        <taxon>Bacilli</taxon>
        <taxon>Bacillales</taxon>
        <taxon>Bacillaceae</taxon>
        <taxon>Rossellomorea</taxon>
    </lineage>
</organism>
<reference evidence="2" key="1">
    <citation type="submission" date="2015-07" db="EMBL/GenBank/DDBJ databases">
        <title>Fjat-14235 jcm11544.</title>
        <authorList>
            <person name="Liu B."/>
            <person name="Wang J."/>
            <person name="Zhu Y."/>
            <person name="Liu G."/>
            <person name="Chen Q."/>
            <person name="Chen Z."/>
            <person name="Lan J."/>
            <person name="Che J."/>
            <person name="Ge C."/>
            <person name="Shi H."/>
            <person name="Pan Z."/>
            <person name="Liu X."/>
        </authorList>
    </citation>
    <scope>NUCLEOTIDE SEQUENCE [LARGE SCALE GENOMIC DNA]</scope>
    <source>
        <strain evidence="2">JCM 11544</strain>
    </source>
</reference>
<dbReference type="STRING" id="189381.GCA_900166615_00367"/>
<proteinExistence type="predicted"/>
<dbReference type="RefSeq" id="WP_053429623.1">
    <property type="nucleotide sequence ID" value="NZ_BSED01000054.1"/>
</dbReference>
<dbReference type="Proteomes" id="UP000037405">
    <property type="component" value="Unassembled WGS sequence"/>
</dbReference>
<dbReference type="SUPFAM" id="SSF143842">
    <property type="entry name" value="YwmB-like"/>
    <property type="match status" value="1"/>
</dbReference>
<comment type="caution">
    <text evidence="1">The sequence shown here is derived from an EMBL/GenBank/DDBJ whole genome shotgun (WGS) entry which is preliminary data.</text>
</comment>
<dbReference type="Pfam" id="PF08680">
    <property type="entry name" value="DUF1779"/>
    <property type="match status" value="1"/>
</dbReference>